<comment type="caution">
    <text evidence="2">The sequence shown here is derived from an EMBL/GenBank/DDBJ whole genome shotgun (WGS) entry which is preliminary data.</text>
</comment>
<keyword evidence="3" id="KW-1185">Reference proteome</keyword>
<gene>
    <name evidence="2" type="ORF">FYJ24_09365</name>
</gene>
<reference evidence="2 3" key="1">
    <citation type="submission" date="2019-08" db="EMBL/GenBank/DDBJ databases">
        <title>In-depth cultivation of the pig gut microbiome towards novel bacterial diversity and tailored functional studies.</title>
        <authorList>
            <person name="Wylensek D."/>
            <person name="Hitch T.C.A."/>
            <person name="Clavel T."/>
        </authorList>
    </citation>
    <scope>NUCLEOTIDE SEQUENCE [LARGE SCALE GENOMIC DNA]</scope>
    <source>
        <strain evidence="2 3">WB03_NA08</strain>
    </source>
</reference>
<name>A0A6N7VT60_9ACTO</name>
<evidence type="ECO:0000256" key="1">
    <source>
        <dbReference type="SAM" id="MobiDB-lite"/>
    </source>
</evidence>
<dbReference type="EMBL" id="VULO01000011">
    <property type="protein sequence ID" value="MSS84967.1"/>
    <property type="molecule type" value="Genomic_DNA"/>
</dbReference>
<protein>
    <submittedName>
        <fullName evidence="2">Uncharacterized protein</fullName>
    </submittedName>
</protein>
<dbReference type="RefSeq" id="WP_154545799.1">
    <property type="nucleotide sequence ID" value="NZ_VULO01000011.1"/>
</dbReference>
<organism evidence="2 3">
    <name type="scientific">Scrofimicrobium canadense</name>
    <dbReference type="NCBI Taxonomy" id="2652290"/>
    <lineage>
        <taxon>Bacteria</taxon>
        <taxon>Bacillati</taxon>
        <taxon>Actinomycetota</taxon>
        <taxon>Actinomycetes</taxon>
        <taxon>Actinomycetales</taxon>
        <taxon>Actinomycetaceae</taxon>
        <taxon>Scrofimicrobium</taxon>
    </lineage>
</organism>
<dbReference type="AlphaFoldDB" id="A0A6N7VT60"/>
<feature type="compositionally biased region" description="Basic and acidic residues" evidence="1">
    <location>
        <begin position="173"/>
        <end position="185"/>
    </location>
</feature>
<accession>A0A6N7VT60</accession>
<evidence type="ECO:0000313" key="2">
    <source>
        <dbReference type="EMBL" id="MSS84967.1"/>
    </source>
</evidence>
<dbReference type="Proteomes" id="UP000470875">
    <property type="component" value="Unassembled WGS sequence"/>
</dbReference>
<proteinExistence type="predicted"/>
<feature type="region of interest" description="Disordered" evidence="1">
    <location>
        <begin position="173"/>
        <end position="207"/>
    </location>
</feature>
<evidence type="ECO:0000313" key="3">
    <source>
        <dbReference type="Proteomes" id="UP000470875"/>
    </source>
</evidence>
<sequence length="207" mass="22303">MAADEQGNDLSAVPVPIGGIVAFAPYASANVIADTMIGQTPLELPEAYDMLGLVKQDGAPQHQRESGDALEFWQKGYVLPGDGTRSFVVNAAENNAAVLKLTEGKEPDANGVIYVDSSLPEAKWLIFLATKFKNGTEDRYNGAAQVTEIEIDQDTRGEVRGRSVTLTWQEDPLFKDPKTGLDKPFKMWHGTPASKNTPPPGGDQSGE</sequence>